<evidence type="ECO:0000313" key="1">
    <source>
        <dbReference type="EMBL" id="SIT52926.1"/>
    </source>
</evidence>
<evidence type="ECO:0000313" key="2">
    <source>
        <dbReference type="Proteomes" id="UP000188388"/>
    </source>
</evidence>
<reference evidence="2" key="1">
    <citation type="submission" date="2017-01" db="EMBL/GenBank/DDBJ databases">
        <authorList>
            <person name="Brunel B."/>
        </authorList>
    </citation>
    <scope>NUCLEOTIDE SEQUENCE [LARGE SCALE GENOMIC DNA]</scope>
</reference>
<organism evidence="1 2">
    <name type="scientific">Mesorhizobium prunaredense</name>
    <dbReference type="NCBI Taxonomy" id="1631249"/>
    <lineage>
        <taxon>Bacteria</taxon>
        <taxon>Pseudomonadati</taxon>
        <taxon>Pseudomonadota</taxon>
        <taxon>Alphaproteobacteria</taxon>
        <taxon>Hyphomicrobiales</taxon>
        <taxon>Phyllobacteriaceae</taxon>
        <taxon>Mesorhizobium</taxon>
    </lineage>
</organism>
<gene>
    <name evidence="1" type="ORF">BQ8794_10296</name>
</gene>
<dbReference type="EMBL" id="FTPD01000001">
    <property type="protein sequence ID" value="SIT52926.1"/>
    <property type="molecule type" value="Genomic_DNA"/>
</dbReference>
<protein>
    <submittedName>
        <fullName evidence="1">Uncharacterized protein</fullName>
    </submittedName>
</protein>
<dbReference type="Proteomes" id="UP000188388">
    <property type="component" value="Unassembled WGS sequence"/>
</dbReference>
<keyword evidence="2" id="KW-1185">Reference proteome</keyword>
<accession>A0A1R3V129</accession>
<sequence length="90" mass="10691">MTIMRCSPVALSVRVRKTTRDFECFIPAISEMPYRSRLFNCEGALLREKERLTILRAPLCPAGHLPHKEGDWQLWRSARFCDGRDWRKRR</sequence>
<dbReference type="STRING" id="1631249.BQ8794_10296"/>
<dbReference type="AlphaFoldDB" id="A0A1R3V129"/>
<proteinExistence type="predicted"/>
<name>A0A1R3V129_9HYPH</name>